<reference evidence="2 3" key="1">
    <citation type="submission" date="2024-01" db="EMBL/GenBank/DDBJ databases">
        <title>novel species in genus Adlercreutzia.</title>
        <authorList>
            <person name="Liu X."/>
        </authorList>
    </citation>
    <scope>NUCLEOTIDE SEQUENCE [LARGE SCALE GENOMIC DNA]</scope>
    <source>
        <strain evidence="2 3">R22</strain>
    </source>
</reference>
<protein>
    <recommendedName>
        <fullName evidence="4">AlgX/AlgJ SGNH hydrolase-like domain-containing protein</fullName>
    </recommendedName>
</protein>
<gene>
    <name evidence="2" type="ORF">VJ920_10180</name>
</gene>
<comment type="caution">
    <text evidence="2">The sequence shown here is derived from an EMBL/GenBank/DDBJ whole genome shotgun (WGS) entry which is preliminary data.</text>
</comment>
<accession>A0ABU6J167</accession>
<feature type="chain" id="PRO_5046316124" description="AlgX/AlgJ SGNH hydrolase-like domain-containing protein" evidence="1">
    <location>
        <begin position="20"/>
        <end position="398"/>
    </location>
</feature>
<dbReference type="EMBL" id="JAYMFH010000016">
    <property type="protein sequence ID" value="MEC4295678.1"/>
    <property type="molecule type" value="Genomic_DNA"/>
</dbReference>
<dbReference type="Proteomes" id="UP001343724">
    <property type="component" value="Unassembled WGS sequence"/>
</dbReference>
<sequence length="398" mass="43927">MLFTGAICLILAGPACIFAAEKVDISLPGWLTSEDATYLSGGVQKTDLSDVEGFRAFLKRVHSAAEREIGNYVPMKAMALLTNAAWQRGAIELSNLPWNWSCYPTSFGADHLYIPSQQAVCKWPRTVNPETDEGFGDFVAKLGGIAQEREDVRFVSYFVARSEAAASNPAREYLAETFTAADSAAFMARSLEGASVDVLRSEIGDFDDYYEQFFRSDHHWRALGAINAYNQIAAVCMKESLPAEIAPVDGPLYSGAYARNSLCLVTDEPSELAYDFSDVQLGKGETTEDGNAHALYQNADEQNKHWRFYDLFYNSFTRAEGMGEGRVLLVCDSFGFALLRPLAVGFEEVMCVNSLQAAAKTDQSLGRLLEESRADTVLFVGDPGNFSTFCERNPQFFQ</sequence>
<organism evidence="2 3">
    <name type="scientific">Adlercreutzia shanghongiae</name>
    <dbReference type="NCBI Taxonomy" id="3111773"/>
    <lineage>
        <taxon>Bacteria</taxon>
        <taxon>Bacillati</taxon>
        <taxon>Actinomycetota</taxon>
        <taxon>Coriobacteriia</taxon>
        <taxon>Eggerthellales</taxon>
        <taxon>Eggerthellaceae</taxon>
        <taxon>Adlercreutzia</taxon>
    </lineage>
</organism>
<evidence type="ECO:0000313" key="3">
    <source>
        <dbReference type="Proteomes" id="UP001343724"/>
    </source>
</evidence>
<evidence type="ECO:0008006" key="4">
    <source>
        <dbReference type="Google" id="ProtNLM"/>
    </source>
</evidence>
<proteinExistence type="predicted"/>
<name>A0ABU6J167_9ACTN</name>
<feature type="signal peptide" evidence="1">
    <location>
        <begin position="1"/>
        <end position="19"/>
    </location>
</feature>
<dbReference type="RefSeq" id="WP_326455074.1">
    <property type="nucleotide sequence ID" value="NZ_JAYMFH010000016.1"/>
</dbReference>
<keyword evidence="3" id="KW-1185">Reference proteome</keyword>
<evidence type="ECO:0000313" key="2">
    <source>
        <dbReference type="EMBL" id="MEC4295678.1"/>
    </source>
</evidence>
<evidence type="ECO:0000256" key="1">
    <source>
        <dbReference type="SAM" id="SignalP"/>
    </source>
</evidence>
<keyword evidence="1" id="KW-0732">Signal</keyword>